<evidence type="ECO:0000313" key="9">
    <source>
        <dbReference type="Proteomes" id="UP001600424"/>
    </source>
</evidence>
<keyword evidence="4" id="KW-0804">Transcription</keyword>
<dbReference type="InterPro" id="IPR032710">
    <property type="entry name" value="NTF2-like_dom_sf"/>
</dbReference>
<dbReference type="SUPFAM" id="SSF88659">
    <property type="entry name" value="Sigma3 and sigma4 domains of RNA polymerase sigma factors"/>
    <property type="match status" value="1"/>
</dbReference>
<evidence type="ECO:0000259" key="6">
    <source>
        <dbReference type="Pfam" id="PF08281"/>
    </source>
</evidence>
<evidence type="ECO:0000256" key="3">
    <source>
        <dbReference type="ARBA" id="ARBA00023082"/>
    </source>
</evidence>
<dbReference type="Gene3D" id="1.10.10.10">
    <property type="entry name" value="Winged helix-like DNA-binding domain superfamily/Winged helix DNA-binding domain"/>
    <property type="match status" value="1"/>
</dbReference>
<feature type="domain" description="DUF4440" evidence="7">
    <location>
        <begin position="209"/>
        <end position="261"/>
    </location>
</feature>
<dbReference type="InterPro" id="IPR013324">
    <property type="entry name" value="RNA_pol_sigma_r3/r4-like"/>
</dbReference>
<gene>
    <name evidence="8" type="ORF">ACFQ63_26705</name>
</gene>
<dbReference type="Gene3D" id="3.10.450.50">
    <property type="match status" value="1"/>
</dbReference>
<evidence type="ECO:0000256" key="1">
    <source>
        <dbReference type="ARBA" id="ARBA00010641"/>
    </source>
</evidence>
<keyword evidence="3" id="KW-0731">Sigma factor</keyword>
<dbReference type="PANTHER" id="PTHR30173">
    <property type="entry name" value="SIGMA 19 FACTOR"/>
    <property type="match status" value="1"/>
</dbReference>
<feature type="domain" description="RNA polymerase sigma factor 70 region 4 type 2" evidence="6">
    <location>
        <begin position="141"/>
        <end position="190"/>
    </location>
</feature>
<keyword evidence="9" id="KW-1185">Reference proteome</keyword>
<organism evidence="8 9">
    <name type="scientific">Streptomyces wedmorensis</name>
    <dbReference type="NCBI Taxonomy" id="43759"/>
    <lineage>
        <taxon>Bacteria</taxon>
        <taxon>Bacillati</taxon>
        <taxon>Actinomycetota</taxon>
        <taxon>Actinomycetes</taxon>
        <taxon>Kitasatosporales</taxon>
        <taxon>Streptomycetaceae</taxon>
        <taxon>Streptomyces</taxon>
    </lineage>
</organism>
<accession>A0ABW6J0B1</accession>
<evidence type="ECO:0000256" key="2">
    <source>
        <dbReference type="ARBA" id="ARBA00023015"/>
    </source>
</evidence>
<dbReference type="Proteomes" id="UP001600424">
    <property type="component" value="Unassembled WGS sequence"/>
</dbReference>
<dbReference type="RefSeq" id="WP_386256079.1">
    <property type="nucleotide sequence ID" value="NZ_JBHTRV010000023.1"/>
</dbReference>
<evidence type="ECO:0000313" key="8">
    <source>
        <dbReference type="EMBL" id="MFE5983296.1"/>
    </source>
</evidence>
<comment type="similarity">
    <text evidence="1">Belongs to the sigma-70 factor family. ECF subfamily.</text>
</comment>
<name>A0ABW6J0B1_STRWE</name>
<dbReference type="Pfam" id="PF14534">
    <property type="entry name" value="DUF4440"/>
    <property type="match status" value="1"/>
</dbReference>
<dbReference type="InterPro" id="IPR052704">
    <property type="entry name" value="ECF_Sigma-70_Domain"/>
</dbReference>
<evidence type="ECO:0000259" key="7">
    <source>
        <dbReference type="Pfam" id="PF14534"/>
    </source>
</evidence>
<dbReference type="InterPro" id="IPR027843">
    <property type="entry name" value="DUF4440"/>
</dbReference>
<dbReference type="EMBL" id="JBHTRV010000023">
    <property type="protein sequence ID" value="MFE5983296.1"/>
    <property type="molecule type" value="Genomic_DNA"/>
</dbReference>
<dbReference type="InterPro" id="IPR036388">
    <property type="entry name" value="WH-like_DNA-bd_sf"/>
</dbReference>
<evidence type="ECO:0000256" key="5">
    <source>
        <dbReference type="SAM" id="MobiDB-lite"/>
    </source>
</evidence>
<evidence type="ECO:0000256" key="4">
    <source>
        <dbReference type="ARBA" id="ARBA00023163"/>
    </source>
</evidence>
<feature type="region of interest" description="Disordered" evidence="5">
    <location>
        <begin position="77"/>
        <end position="112"/>
    </location>
</feature>
<keyword evidence="2" id="KW-0805">Transcription regulation</keyword>
<dbReference type="SUPFAM" id="SSF54427">
    <property type="entry name" value="NTF2-like"/>
    <property type="match status" value="1"/>
</dbReference>
<dbReference type="Pfam" id="PF08281">
    <property type="entry name" value="Sigma70_r4_2"/>
    <property type="match status" value="1"/>
</dbReference>
<reference evidence="8 9" key="1">
    <citation type="submission" date="2024-09" db="EMBL/GenBank/DDBJ databases">
        <title>The Natural Products Discovery Center: Release of the First 8490 Sequenced Strains for Exploring Actinobacteria Biosynthetic Diversity.</title>
        <authorList>
            <person name="Kalkreuter E."/>
            <person name="Kautsar S.A."/>
            <person name="Yang D."/>
            <person name="Bader C.D."/>
            <person name="Teijaro C.N."/>
            <person name="Fluegel L."/>
            <person name="Davis C.M."/>
            <person name="Simpson J.R."/>
            <person name="Lauterbach L."/>
            <person name="Steele A.D."/>
            <person name="Gui C."/>
            <person name="Meng S."/>
            <person name="Li G."/>
            <person name="Viehrig K."/>
            <person name="Ye F."/>
            <person name="Su P."/>
            <person name="Kiefer A.F."/>
            <person name="Nichols A."/>
            <person name="Cepeda A.J."/>
            <person name="Yan W."/>
            <person name="Fan B."/>
            <person name="Jiang Y."/>
            <person name="Adhikari A."/>
            <person name="Zheng C.-J."/>
            <person name="Schuster L."/>
            <person name="Cowan T.M."/>
            <person name="Smanski M.J."/>
            <person name="Chevrette M.G."/>
            <person name="De Carvalho L.P.S."/>
            <person name="Shen B."/>
        </authorList>
    </citation>
    <scope>NUCLEOTIDE SEQUENCE [LARGE SCALE GENOMIC DNA]</scope>
    <source>
        <strain evidence="8 9">NPDC056472</strain>
    </source>
</reference>
<dbReference type="PANTHER" id="PTHR30173:SF43">
    <property type="entry name" value="ECF RNA POLYMERASE SIGMA FACTOR SIGI-RELATED"/>
    <property type="match status" value="1"/>
</dbReference>
<comment type="caution">
    <text evidence="8">The sequence shown here is derived from an EMBL/GenBank/DDBJ whole genome shotgun (WGS) entry which is preliminary data.</text>
</comment>
<dbReference type="InterPro" id="IPR013249">
    <property type="entry name" value="RNA_pol_sigma70_r4_t2"/>
</dbReference>
<protein>
    <submittedName>
        <fullName evidence="8">Sigma factor-like helix-turn-helix DNA-binding protein</fullName>
    </submittedName>
</protein>
<sequence length="316" mass="32708">MHEDTFLTALTDRFDAHEDRLRGVALRMMGSPVEAEEMLAAARAGLGRDEGATVRAWLTALVGRTCVRGLQERAAGRRRDRAAGAAGTERPSGEVDEDGAGARADGSVTGAAGDTAGAGGGVAEAGGGVAEAGVEAVWPALLVVLEALGAEERLAYVLHDVFGLPASETARITGGSTVEVTRLARRARERVRGVGAVRGGEDPGRQRVVVERFLAAARARDPRALAAVLDPDVVAYSDRGPVHGAPAVAEGAAAFARFADVSRPALVDGAVGAVAFVDGRPVAALMFTFRQERIATLAVTAGEDRVRALDLAFPDW</sequence>
<proteinExistence type="inferred from homology"/>